<dbReference type="InterPro" id="IPR003674">
    <property type="entry name" value="Oligo_trans_STT3"/>
</dbReference>
<evidence type="ECO:0000313" key="18">
    <source>
        <dbReference type="EMBL" id="SNZ15417.1"/>
    </source>
</evidence>
<evidence type="ECO:0000256" key="10">
    <source>
        <dbReference type="ARBA" id="ARBA00022723"/>
    </source>
</evidence>
<keyword evidence="11" id="KW-0460">Magnesium</keyword>
<feature type="transmembrane region" description="Helical" evidence="17">
    <location>
        <begin position="583"/>
        <end position="605"/>
    </location>
</feature>
<dbReference type="OrthoDB" id="313284at2157"/>
<accession>A0A285P2B5</accession>
<comment type="pathway">
    <text evidence="4">Protein modification; protein glycosylation.</text>
</comment>
<evidence type="ECO:0000256" key="7">
    <source>
        <dbReference type="ARBA" id="ARBA00022676"/>
    </source>
</evidence>
<evidence type="ECO:0000256" key="1">
    <source>
        <dbReference type="ARBA" id="ARBA00001936"/>
    </source>
</evidence>
<feature type="transmembrane region" description="Helical" evidence="17">
    <location>
        <begin position="233"/>
        <end position="256"/>
    </location>
</feature>
<dbReference type="PANTHER" id="PTHR13872:SF1">
    <property type="entry name" value="DOLICHYL-DIPHOSPHOOLIGOSACCHARIDE--PROTEIN GLYCOSYLTRANSFERASE SUBUNIT STT3B"/>
    <property type="match status" value="1"/>
</dbReference>
<evidence type="ECO:0000256" key="4">
    <source>
        <dbReference type="ARBA" id="ARBA00004922"/>
    </source>
</evidence>
<comment type="subcellular location">
    <subcellularLocation>
        <location evidence="3">Cell membrane</location>
        <topology evidence="3">Multi-pass membrane protein</topology>
    </subcellularLocation>
</comment>
<dbReference type="Proteomes" id="UP000219453">
    <property type="component" value="Unassembled WGS sequence"/>
</dbReference>
<feature type="transmembrane region" description="Helical" evidence="17">
    <location>
        <begin position="382"/>
        <end position="402"/>
    </location>
</feature>
<dbReference type="RefSeq" id="WP_097009391.1">
    <property type="nucleotide sequence ID" value="NZ_OBEJ01000003.1"/>
</dbReference>
<evidence type="ECO:0000256" key="13">
    <source>
        <dbReference type="ARBA" id="ARBA00023136"/>
    </source>
</evidence>
<dbReference type="EC" id="2.4.99.21" evidence="6"/>
<evidence type="ECO:0000256" key="5">
    <source>
        <dbReference type="ARBA" id="ARBA00010810"/>
    </source>
</evidence>
<evidence type="ECO:0000256" key="17">
    <source>
        <dbReference type="SAM" id="Phobius"/>
    </source>
</evidence>
<comment type="similarity">
    <text evidence="5">Belongs to the STT3 family.</text>
</comment>
<evidence type="ECO:0000256" key="14">
    <source>
        <dbReference type="ARBA" id="ARBA00023211"/>
    </source>
</evidence>
<evidence type="ECO:0000313" key="19">
    <source>
        <dbReference type="Proteomes" id="UP000219453"/>
    </source>
</evidence>
<dbReference type="PANTHER" id="PTHR13872">
    <property type="entry name" value="DOLICHYL-DIPHOSPHOOLIGOSACCHARIDE--PROTEIN GLYCOSYLTRANSFERASE SUBUNIT"/>
    <property type="match status" value="1"/>
</dbReference>
<evidence type="ECO:0000256" key="16">
    <source>
        <dbReference type="ARBA" id="ARBA00034066"/>
    </source>
</evidence>
<evidence type="ECO:0000256" key="8">
    <source>
        <dbReference type="ARBA" id="ARBA00022679"/>
    </source>
</evidence>
<evidence type="ECO:0000256" key="3">
    <source>
        <dbReference type="ARBA" id="ARBA00004651"/>
    </source>
</evidence>
<keyword evidence="10" id="KW-0479">Metal-binding</keyword>
<dbReference type="GO" id="GO:0005886">
    <property type="term" value="C:plasma membrane"/>
    <property type="evidence" value="ECO:0007669"/>
    <property type="project" value="UniProtKB-SubCell"/>
</dbReference>
<feature type="transmembrane region" description="Helical" evidence="17">
    <location>
        <begin position="409"/>
        <end position="427"/>
    </location>
</feature>
<organism evidence="18 19">
    <name type="scientific">Natronoarchaeum philippinense</name>
    <dbReference type="NCBI Taxonomy" id="558529"/>
    <lineage>
        <taxon>Archaea</taxon>
        <taxon>Methanobacteriati</taxon>
        <taxon>Methanobacteriota</taxon>
        <taxon>Stenosarchaea group</taxon>
        <taxon>Halobacteria</taxon>
        <taxon>Halobacteriales</taxon>
        <taxon>Natronoarchaeaceae</taxon>
    </lineage>
</organism>
<feature type="transmembrane region" description="Helical" evidence="17">
    <location>
        <begin position="349"/>
        <end position="370"/>
    </location>
</feature>
<reference evidence="19" key="1">
    <citation type="submission" date="2017-09" db="EMBL/GenBank/DDBJ databases">
        <authorList>
            <person name="Varghese N."/>
            <person name="Submissions S."/>
        </authorList>
    </citation>
    <scope>NUCLEOTIDE SEQUENCE [LARGE SCALE GENOMIC DNA]</scope>
    <source>
        <strain evidence="19">DSM 27208</strain>
    </source>
</reference>
<dbReference type="EMBL" id="OBEJ01000003">
    <property type="protein sequence ID" value="SNZ15417.1"/>
    <property type="molecule type" value="Genomic_DNA"/>
</dbReference>
<comment type="cofactor">
    <cofactor evidence="1">
        <name>Mn(2+)</name>
        <dbReference type="ChEBI" id="CHEBI:29035"/>
    </cofactor>
</comment>
<sequence>MPPEAGQSQTDREAVHSFLDDRPDAEATLEAILDVDAERETWTFEDIPADSGTFGELVSQGIVEKADGEYRLADRDAVVAAVSGDAETVEQGDSFWESFEFNLDVSVDPRAMAGLAGALVFLLVMRITAYGSVMRDEHVISPGNDPYFFRYWMEELLTRSSGPTDWGVIATLPEGMEGTRPLSHATNWFVAELLGGGQQAATTVAAWLPVVATLALGVVLYKLATVLTDDPRVGIASVAVLATIPAHAVYTGIGFIDHQIHQYFWLGVTVLSLAWLAVDLQERRDVNASNDAAIRAHLSAGWTWVTAVALGIGVGFSAHAWGGSPLVFIPLAGYIGLRALMDARADVSPAVANIPLVVGVGLGSVISYLLHARWGWQESFAAYTPLLVFGGTIAVLVLGEVWRRFDWPLSALVVLEAGVAGAGLWLFRRLRPEDVAQLQTRVDDLFFRDGMTEANSLFAAEYGFVFGPLTQTGLAFYLALVPLGWATWVAYRRYEPGWLLMAVCTWYFTALAGIQMRFTGQLALFVSVLGGLGLVYVLSAVDLARTPLPFQEEGPDTGSLLGSGTADGRRSISVGVPDDQAQLSYLVGIFVLFAGLGMVLVPSLVSQVTYSDAEYQAAVAMDEHAESTNRTYPENYVLSEWDENRMFNYVVNGEAETYGYAERNYDDFWASKSLDQWYEQSERKIGYIVVTGEVESSAIGGQSTNGGESTDTNHQQIFISENREVAVYAVRQQE</sequence>
<evidence type="ECO:0000256" key="6">
    <source>
        <dbReference type="ARBA" id="ARBA00012602"/>
    </source>
</evidence>
<keyword evidence="7" id="KW-0328">Glycosyltransferase</keyword>
<dbReference type="AlphaFoldDB" id="A0A285P2B5"/>
<evidence type="ECO:0000256" key="11">
    <source>
        <dbReference type="ARBA" id="ARBA00022842"/>
    </source>
</evidence>
<name>A0A285P2B5_NATPI</name>
<evidence type="ECO:0000256" key="9">
    <source>
        <dbReference type="ARBA" id="ARBA00022692"/>
    </source>
</evidence>
<dbReference type="GO" id="GO:0004576">
    <property type="term" value="F:oligosaccharyl transferase activity"/>
    <property type="evidence" value="ECO:0007669"/>
    <property type="project" value="InterPro"/>
</dbReference>
<feature type="transmembrane region" description="Helical" evidence="17">
    <location>
        <begin position="262"/>
        <end position="280"/>
    </location>
</feature>
<keyword evidence="19" id="KW-1185">Reference proteome</keyword>
<evidence type="ECO:0000256" key="15">
    <source>
        <dbReference type="ARBA" id="ARBA00030679"/>
    </source>
</evidence>
<keyword evidence="8 18" id="KW-0808">Transferase</keyword>
<keyword evidence="9 17" id="KW-0812">Transmembrane</keyword>
<feature type="transmembrane region" description="Helical" evidence="17">
    <location>
        <begin position="474"/>
        <end position="491"/>
    </location>
</feature>
<protein>
    <recommendedName>
        <fullName evidence="6">dolichyl-phosphooligosaccharide-protein glycotransferase</fullName>
        <ecNumber evidence="6">2.4.99.21</ecNumber>
    </recommendedName>
    <alternativeName>
        <fullName evidence="15">Oligosaccharyl transferase</fullName>
    </alternativeName>
</protein>
<feature type="transmembrane region" description="Helical" evidence="17">
    <location>
        <begin position="498"/>
        <end position="516"/>
    </location>
</feature>
<keyword evidence="14" id="KW-0464">Manganese</keyword>
<keyword evidence="12 17" id="KW-1133">Transmembrane helix</keyword>
<dbReference type="GO" id="GO:0046872">
    <property type="term" value="F:metal ion binding"/>
    <property type="evidence" value="ECO:0007669"/>
    <property type="project" value="UniProtKB-KW"/>
</dbReference>
<comment type="catalytic activity">
    <reaction evidence="16">
        <text>an archaeal dolichyl phosphooligosaccharide + [protein]-L-asparagine = an archaeal dolichyl phosphate + a glycoprotein with the oligosaccharide chain attached by N-beta-D-glycosyl linkage to a protein L-asparagine.</text>
        <dbReference type="EC" id="2.4.99.21"/>
    </reaction>
</comment>
<evidence type="ECO:0000256" key="12">
    <source>
        <dbReference type="ARBA" id="ARBA00022989"/>
    </source>
</evidence>
<keyword evidence="13 17" id="KW-0472">Membrane</keyword>
<gene>
    <name evidence="18" type="ORF">SAMN06269185_2481</name>
</gene>
<feature type="transmembrane region" description="Helical" evidence="17">
    <location>
        <begin position="200"/>
        <end position="221"/>
    </location>
</feature>
<evidence type="ECO:0000256" key="2">
    <source>
        <dbReference type="ARBA" id="ARBA00001946"/>
    </source>
</evidence>
<proteinExistence type="inferred from homology"/>
<feature type="transmembrane region" description="Helical" evidence="17">
    <location>
        <begin position="292"/>
        <end position="312"/>
    </location>
</feature>
<feature type="transmembrane region" description="Helical" evidence="17">
    <location>
        <begin position="522"/>
        <end position="541"/>
    </location>
</feature>
<comment type="cofactor">
    <cofactor evidence="2">
        <name>Mg(2+)</name>
        <dbReference type="ChEBI" id="CHEBI:18420"/>
    </cofactor>
</comment>